<feature type="region of interest" description="Disordered" evidence="2">
    <location>
        <begin position="60"/>
        <end position="88"/>
    </location>
</feature>
<dbReference type="InterPro" id="IPR018784">
    <property type="entry name" value="LLPH-like"/>
</dbReference>
<dbReference type="OrthoDB" id="6257894at2759"/>
<dbReference type="FunCoup" id="A0A7R8YRA5">
    <property type="interactions" value="1099"/>
</dbReference>
<dbReference type="GO" id="GO:0097484">
    <property type="term" value="P:dendrite extension"/>
    <property type="evidence" value="ECO:0007669"/>
    <property type="project" value="TreeGrafter"/>
</dbReference>
<keyword evidence="4" id="KW-1185">Reference proteome</keyword>
<evidence type="ECO:0000256" key="2">
    <source>
        <dbReference type="SAM" id="MobiDB-lite"/>
    </source>
</evidence>
<dbReference type="GO" id="GO:0005730">
    <property type="term" value="C:nucleolus"/>
    <property type="evidence" value="ECO:0007669"/>
    <property type="project" value="TreeGrafter"/>
</dbReference>
<organism evidence="3 4">
    <name type="scientific">Hermetia illucens</name>
    <name type="common">Black soldier fly</name>
    <dbReference type="NCBI Taxonomy" id="343691"/>
    <lineage>
        <taxon>Eukaryota</taxon>
        <taxon>Metazoa</taxon>
        <taxon>Ecdysozoa</taxon>
        <taxon>Arthropoda</taxon>
        <taxon>Hexapoda</taxon>
        <taxon>Insecta</taxon>
        <taxon>Pterygota</taxon>
        <taxon>Neoptera</taxon>
        <taxon>Endopterygota</taxon>
        <taxon>Diptera</taxon>
        <taxon>Brachycera</taxon>
        <taxon>Stratiomyomorpha</taxon>
        <taxon>Stratiomyidae</taxon>
        <taxon>Hermetiinae</taxon>
        <taxon>Hermetia</taxon>
    </lineage>
</organism>
<gene>
    <name evidence="3" type="ORF">HERILL_LOCUS5674</name>
</gene>
<evidence type="ECO:0000256" key="1">
    <source>
        <dbReference type="ARBA" id="ARBA00034118"/>
    </source>
</evidence>
<dbReference type="GO" id="GO:0001099">
    <property type="term" value="F:basal RNA polymerase II transcription machinery binding"/>
    <property type="evidence" value="ECO:0007669"/>
    <property type="project" value="TreeGrafter"/>
</dbReference>
<sequence length="145" mass="17322">MGRKNRSRKRRDAMNLIKKERYAKKDLERLKKMLGIDDQGNVDMKDLSEVAVVKTAKQIKQEKRKKEEEEVQRELQEMDDKGENVEVVNEKTGKVHIYNTKTFKDQHGSYPPWFKPRKTERKTRKLLHARKQRFKQAWSTANVPL</sequence>
<accession>A0A7R8YRA5</accession>
<dbReference type="InParanoid" id="A0A7R8YRA5"/>
<evidence type="ECO:0008006" key="5">
    <source>
        <dbReference type="Google" id="ProtNLM"/>
    </source>
</evidence>
<dbReference type="Pfam" id="PF10169">
    <property type="entry name" value="LLPH"/>
    <property type="match status" value="1"/>
</dbReference>
<dbReference type="Proteomes" id="UP000594454">
    <property type="component" value="Chromosome 2"/>
</dbReference>
<dbReference type="AlphaFoldDB" id="A0A7R8YRA5"/>
<proteinExistence type="inferred from homology"/>
<dbReference type="EMBL" id="LR899010">
    <property type="protein sequence ID" value="CAD7082656.1"/>
    <property type="molecule type" value="Genomic_DNA"/>
</dbReference>
<dbReference type="GO" id="GO:0003723">
    <property type="term" value="F:RNA binding"/>
    <property type="evidence" value="ECO:0007669"/>
    <property type="project" value="TreeGrafter"/>
</dbReference>
<evidence type="ECO:0000313" key="4">
    <source>
        <dbReference type="Proteomes" id="UP000594454"/>
    </source>
</evidence>
<evidence type="ECO:0000313" key="3">
    <source>
        <dbReference type="EMBL" id="CAD7082656.1"/>
    </source>
</evidence>
<protein>
    <recommendedName>
        <fullName evidence="5">Protein LLP homolog</fullName>
    </recommendedName>
</protein>
<dbReference type="PANTHER" id="PTHR34253">
    <property type="entry name" value="PROTEIN LLP HOMOLOG"/>
    <property type="match status" value="1"/>
</dbReference>
<name>A0A7R8YRA5_HERIL</name>
<reference evidence="3 4" key="1">
    <citation type="submission" date="2020-11" db="EMBL/GenBank/DDBJ databases">
        <authorList>
            <person name="Wallbank WR R."/>
            <person name="Pardo Diaz C."/>
            <person name="Kozak K."/>
            <person name="Martin S."/>
            <person name="Jiggins C."/>
            <person name="Moest M."/>
            <person name="Warren A I."/>
            <person name="Generalovic N T."/>
            <person name="Byers J.R.P. K."/>
            <person name="Montejo-Kovacevich G."/>
            <person name="Yen C E."/>
        </authorList>
    </citation>
    <scope>NUCLEOTIDE SEQUENCE [LARGE SCALE GENOMIC DNA]</scope>
</reference>
<dbReference type="OMA" id="YGNYPVW"/>
<dbReference type="PANTHER" id="PTHR34253:SF1">
    <property type="entry name" value="PROTEIN LLP HOMOLOG"/>
    <property type="match status" value="1"/>
</dbReference>
<comment type="similarity">
    <text evidence="1">Belongs to the learning-associated protein family.</text>
</comment>